<name>A0A6B0UYM3_IXORI</name>
<reference evidence="2" key="1">
    <citation type="submission" date="2019-12" db="EMBL/GenBank/DDBJ databases">
        <title>An insight into the sialome of adult female Ixodes ricinus ticks feeding for 6 days.</title>
        <authorList>
            <person name="Perner J."/>
            <person name="Ribeiro J.M.C."/>
        </authorList>
    </citation>
    <scope>NUCLEOTIDE SEQUENCE</scope>
    <source>
        <strain evidence="2">Semi-engorged</strain>
        <tissue evidence="2">Salivary glands</tissue>
    </source>
</reference>
<accession>A0A6B0UYM3</accession>
<sequence>MLVAAGRLAIVTVGVSVESRSDDCTAHSAADSEACCTECPIAHSSICPSAHSSVRLSTHSTTAVAAVGSSLAIASVAASSAVVVSVTAAIDATTVGWSGRGREASTSGDKGSVVSMSSPGGHPGGHAKARPGAVSLGAFSSPSSCSNGPSVPSSRIVASRRNAGTNRTSRSAGIL</sequence>
<feature type="compositionally biased region" description="Low complexity" evidence="1">
    <location>
        <begin position="140"/>
        <end position="154"/>
    </location>
</feature>
<organism evidence="2">
    <name type="scientific">Ixodes ricinus</name>
    <name type="common">Common tick</name>
    <name type="synonym">Acarus ricinus</name>
    <dbReference type="NCBI Taxonomy" id="34613"/>
    <lineage>
        <taxon>Eukaryota</taxon>
        <taxon>Metazoa</taxon>
        <taxon>Ecdysozoa</taxon>
        <taxon>Arthropoda</taxon>
        <taxon>Chelicerata</taxon>
        <taxon>Arachnida</taxon>
        <taxon>Acari</taxon>
        <taxon>Parasitiformes</taxon>
        <taxon>Ixodida</taxon>
        <taxon>Ixodoidea</taxon>
        <taxon>Ixodidae</taxon>
        <taxon>Ixodinae</taxon>
        <taxon>Ixodes</taxon>
    </lineage>
</organism>
<proteinExistence type="predicted"/>
<evidence type="ECO:0000256" key="1">
    <source>
        <dbReference type="SAM" id="MobiDB-lite"/>
    </source>
</evidence>
<feature type="region of interest" description="Disordered" evidence="1">
    <location>
        <begin position="98"/>
        <end position="175"/>
    </location>
</feature>
<dbReference type="EMBL" id="GIFC01012887">
    <property type="protein sequence ID" value="MXU94970.1"/>
    <property type="molecule type" value="Transcribed_RNA"/>
</dbReference>
<protein>
    <submittedName>
        <fullName evidence="2">Uncharacterized protein</fullName>
    </submittedName>
</protein>
<feature type="compositionally biased region" description="Low complexity" evidence="1">
    <location>
        <begin position="111"/>
        <end position="120"/>
    </location>
</feature>
<feature type="compositionally biased region" description="Polar residues" evidence="1">
    <location>
        <begin position="162"/>
        <end position="175"/>
    </location>
</feature>
<evidence type="ECO:0000313" key="2">
    <source>
        <dbReference type="EMBL" id="MXU94970.1"/>
    </source>
</evidence>
<dbReference type="AlphaFoldDB" id="A0A6B0UYM3"/>